<evidence type="ECO:0000259" key="6">
    <source>
        <dbReference type="Pfam" id="PF08241"/>
    </source>
</evidence>
<evidence type="ECO:0000313" key="8">
    <source>
        <dbReference type="Proteomes" id="UP000320766"/>
    </source>
</evidence>
<evidence type="ECO:0000256" key="3">
    <source>
        <dbReference type="ARBA" id="ARBA00022603"/>
    </source>
</evidence>
<dbReference type="EMBL" id="RXIL01000116">
    <property type="protein sequence ID" value="RZN68136.1"/>
    <property type="molecule type" value="Genomic_DNA"/>
</dbReference>
<keyword evidence="2" id="KW-0169">Cobalamin biosynthesis</keyword>
<comment type="pathway">
    <text evidence="1">Cofactor biosynthesis; adenosylcobalamin biosynthesis.</text>
</comment>
<accession>A0A520KVT0</accession>
<dbReference type="InterPro" id="IPR013216">
    <property type="entry name" value="Methyltransf_11"/>
</dbReference>
<dbReference type="Proteomes" id="UP000320766">
    <property type="component" value="Unassembled WGS sequence"/>
</dbReference>
<evidence type="ECO:0000256" key="5">
    <source>
        <dbReference type="ARBA" id="ARBA00022691"/>
    </source>
</evidence>
<protein>
    <submittedName>
        <fullName evidence="7">Cobalt-precorrin-6Y C(15)-methyltransferase</fullName>
    </submittedName>
</protein>
<dbReference type="SUPFAM" id="SSF53335">
    <property type="entry name" value="S-adenosyl-L-methionine-dependent methyltransferases"/>
    <property type="match status" value="1"/>
</dbReference>
<dbReference type="GO" id="GO:0009236">
    <property type="term" value="P:cobalamin biosynthetic process"/>
    <property type="evidence" value="ECO:0007669"/>
    <property type="project" value="UniProtKB-KW"/>
</dbReference>
<sequence length="165" mass="18802">MKETKDEVIGILMKKMDPARGEIFADIGCYTGKVSIEASKYFKKVYSVDIDKEAVKDVKKIKAENMEVFCMRGEDFLRKYNYDKVFIGGTKNYDQMLDAASKKAKKIIANVARLETASNIVKKMREIGIFEEMLLINISKSYELAGEIAFRPLNPIFMVIGSKRC</sequence>
<dbReference type="InterPro" id="IPR029063">
    <property type="entry name" value="SAM-dependent_MTases_sf"/>
</dbReference>
<dbReference type="Pfam" id="PF08241">
    <property type="entry name" value="Methyltransf_11"/>
    <property type="match status" value="1"/>
</dbReference>
<organism evidence="7 8">
    <name type="scientific">Candidatus Methanolliviera hydrocarbonicum</name>
    <dbReference type="NCBI Taxonomy" id="2491085"/>
    <lineage>
        <taxon>Archaea</taxon>
        <taxon>Methanobacteriati</taxon>
        <taxon>Methanobacteriota</taxon>
        <taxon>Candidatus Methanoliparia</taxon>
        <taxon>Candidatus Methanoliparales</taxon>
        <taxon>Candidatus Methanollivieraceae</taxon>
        <taxon>Candidatus Methanolliviera</taxon>
    </lineage>
</organism>
<dbReference type="GO" id="GO:0008757">
    <property type="term" value="F:S-adenosylmethionine-dependent methyltransferase activity"/>
    <property type="evidence" value="ECO:0007669"/>
    <property type="project" value="InterPro"/>
</dbReference>
<dbReference type="CDD" id="cd02440">
    <property type="entry name" value="AdoMet_MTases"/>
    <property type="match status" value="1"/>
</dbReference>
<dbReference type="GO" id="GO:0032259">
    <property type="term" value="P:methylation"/>
    <property type="evidence" value="ECO:0007669"/>
    <property type="project" value="UniProtKB-KW"/>
</dbReference>
<dbReference type="PANTHER" id="PTHR43182">
    <property type="entry name" value="COBALT-PRECORRIN-6B C(15)-METHYLTRANSFERASE (DECARBOXYLATING)"/>
    <property type="match status" value="1"/>
</dbReference>
<evidence type="ECO:0000256" key="1">
    <source>
        <dbReference type="ARBA" id="ARBA00004953"/>
    </source>
</evidence>
<dbReference type="AlphaFoldDB" id="A0A520KVT0"/>
<dbReference type="Gene3D" id="3.40.50.150">
    <property type="entry name" value="Vaccinia Virus protein VP39"/>
    <property type="match status" value="1"/>
</dbReference>
<reference evidence="7 8" key="1">
    <citation type="journal article" date="2019" name="Nat. Microbiol.">
        <title>Wide diversity of methane and short-chain alkane metabolisms in uncultured archaea.</title>
        <authorList>
            <person name="Borrel G."/>
            <person name="Adam P.S."/>
            <person name="McKay L.J."/>
            <person name="Chen L.X."/>
            <person name="Sierra-Garcia I.N."/>
            <person name="Sieber C.M."/>
            <person name="Letourneur Q."/>
            <person name="Ghozlane A."/>
            <person name="Andersen G.L."/>
            <person name="Li W.J."/>
            <person name="Hallam S.J."/>
            <person name="Muyzer G."/>
            <person name="de Oliveira V.M."/>
            <person name="Inskeep W.P."/>
            <person name="Banfield J.F."/>
            <person name="Gribaldo S."/>
        </authorList>
    </citation>
    <scope>NUCLEOTIDE SEQUENCE [LARGE SCALE GENOMIC DNA]</scope>
    <source>
        <strain evidence="7">NM1b</strain>
    </source>
</reference>
<evidence type="ECO:0000313" key="7">
    <source>
        <dbReference type="EMBL" id="RZN68136.1"/>
    </source>
</evidence>
<evidence type="ECO:0000256" key="2">
    <source>
        <dbReference type="ARBA" id="ARBA00022573"/>
    </source>
</evidence>
<proteinExistence type="predicted"/>
<comment type="caution">
    <text evidence="7">The sequence shown here is derived from an EMBL/GenBank/DDBJ whole genome shotgun (WGS) entry which is preliminary data.</text>
</comment>
<keyword evidence="3 7" id="KW-0489">Methyltransferase</keyword>
<feature type="domain" description="Methyltransferase type 11" evidence="6">
    <location>
        <begin position="26"/>
        <end position="92"/>
    </location>
</feature>
<name>A0A520KVT0_9EURY</name>
<gene>
    <name evidence="7" type="ORF">EF807_06495</name>
</gene>
<evidence type="ECO:0000256" key="4">
    <source>
        <dbReference type="ARBA" id="ARBA00022679"/>
    </source>
</evidence>
<dbReference type="PANTHER" id="PTHR43182:SF1">
    <property type="entry name" value="COBALT-PRECORRIN-7 C(5)-METHYLTRANSFERASE"/>
    <property type="match status" value="1"/>
</dbReference>
<keyword evidence="4 7" id="KW-0808">Transferase</keyword>
<dbReference type="InterPro" id="IPR050714">
    <property type="entry name" value="Cobalamin_biosynth_MTase"/>
</dbReference>
<keyword evidence="5" id="KW-0949">S-adenosyl-L-methionine</keyword>